<dbReference type="RefSeq" id="WP_380005988.1">
    <property type="nucleotide sequence ID" value="NZ_JBHLYR010000013.1"/>
</dbReference>
<reference evidence="1 2" key="1">
    <citation type="submission" date="2024-09" db="EMBL/GenBank/DDBJ databases">
        <authorList>
            <person name="Sun Q."/>
            <person name="Mori K."/>
        </authorList>
    </citation>
    <scope>NUCLEOTIDE SEQUENCE [LARGE SCALE GENOMIC DNA]</scope>
    <source>
        <strain evidence="1 2">JCM 13503</strain>
    </source>
</reference>
<proteinExistence type="predicted"/>
<dbReference type="EMBL" id="JBHLYR010000013">
    <property type="protein sequence ID" value="MFB9991249.1"/>
    <property type="molecule type" value="Genomic_DNA"/>
</dbReference>
<dbReference type="Proteomes" id="UP001589733">
    <property type="component" value="Unassembled WGS sequence"/>
</dbReference>
<evidence type="ECO:0000313" key="2">
    <source>
        <dbReference type="Proteomes" id="UP001589733"/>
    </source>
</evidence>
<sequence length="182" mass="20275">MSTLRTLALDQMIPAAQEGGPAIVCRLDDGLGLKMVRRRERLMLAAWRTDSRPIKASDAEEIGEDAGFYDPRFKAWSCAESEHAMLITEGFAGDLCAHVWAVNMHFDARLEFGNIYRCAACGVTLTRTLARRGNSDVCSYDNWDVRLHIFGRWAKRGPVPGSLIAQPYHEPAAKPKRAKAAR</sequence>
<comment type="caution">
    <text evidence="1">The sequence shown here is derived from an EMBL/GenBank/DDBJ whole genome shotgun (WGS) entry which is preliminary data.</text>
</comment>
<accession>A0ABV6AUR4</accession>
<name>A0ABV6AUR4_9DEIO</name>
<evidence type="ECO:0000313" key="1">
    <source>
        <dbReference type="EMBL" id="MFB9991249.1"/>
    </source>
</evidence>
<organism evidence="1 2">
    <name type="scientific">Deinococcus oregonensis</name>
    <dbReference type="NCBI Taxonomy" id="1805970"/>
    <lineage>
        <taxon>Bacteria</taxon>
        <taxon>Thermotogati</taxon>
        <taxon>Deinococcota</taxon>
        <taxon>Deinococci</taxon>
        <taxon>Deinococcales</taxon>
        <taxon>Deinococcaceae</taxon>
        <taxon>Deinococcus</taxon>
    </lineage>
</organism>
<protein>
    <submittedName>
        <fullName evidence="1">Uncharacterized protein</fullName>
    </submittedName>
</protein>
<keyword evidence="2" id="KW-1185">Reference proteome</keyword>
<gene>
    <name evidence="1" type="ORF">ACFFLM_04550</name>
</gene>